<organism evidence="2 3">
    <name type="scientific">Stachybotrys chlorohalonatus (strain IBT 40285)</name>
    <dbReference type="NCBI Taxonomy" id="1283841"/>
    <lineage>
        <taxon>Eukaryota</taxon>
        <taxon>Fungi</taxon>
        <taxon>Dikarya</taxon>
        <taxon>Ascomycota</taxon>
        <taxon>Pezizomycotina</taxon>
        <taxon>Sordariomycetes</taxon>
        <taxon>Hypocreomycetidae</taxon>
        <taxon>Hypocreales</taxon>
        <taxon>Stachybotryaceae</taxon>
        <taxon>Stachybotrys</taxon>
    </lineage>
</organism>
<sequence>MTQNVLITGAAGFIGGSLIAELLARTEGPLKNIRIFAAAREQRQIDAISKLDVTPVLLDITETAAVDQAVTKNEVNIVVHNASAWDPRVTSNFIKALGKRRRETGDKTFYLHTSVTSTFAPEGGWPYGEIKDSDPSLMDKQRQIPAGHPVRGTNIALADKGKEEGVTVLNLPAPMVYGRGKGEWRKLSINIPALVRAATRLRMVHKFEDNGYSPGVHIDDLTDLYALLLEKIIQGEKLPSGENGYYFVFAHKLDWWRTMEGLAKALHARGLVDEPAVKAWSSWDVASEELKFPRAYIRAMGAPNGELIAENGYKLGWQPKWDEKRFMDSLDDEVQAVLELDTLQTTVFSALLDAEK</sequence>
<dbReference type="EMBL" id="KL660930">
    <property type="protein sequence ID" value="KFA60392.1"/>
    <property type="molecule type" value="Genomic_DNA"/>
</dbReference>
<evidence type="ECO:0000313" key="3">
    <source>
        <dbReference type="Proteomes" id="UP000028524"/>
    </source>
</evidence>
<dbReference type="InterPro" id="IPR036291">
    <property type="entry name" value="NAD(P)-bd_dom_sf"/>
</dbReference>
<dbReference type="OMA" id="HTASGMH"/>
<keyword evidence="3" id="KW-1185">Reference proteome</keyword>
<proteinExistence type="predicted"/>
<dbReference type="OrthoDB" id="10262413at2759"/>
<dbReference type="Pfam" id="PF01073">
    <property type="entry name" value="3Beta_HSD"/>
    <property type="match status" value="1"/>
</dbReference>
<dbReference type="PANTHER" id="PTHR48079">
    <property type="entry name" value="PROTEIN YEEZ"/>
    <property type="match status" value="1"/>
</dbReference>
<reference evidence="2 3" key="1">
    <citation type="journal article" date="2014" name="BMC Genomics">
        <title>Comparative genome sequencing reveals chemotype-specific gene clusters in the toxigenic black mold Stachybotrys.</title>
        <authorList>
            <person name="Semeiks J."/>
            <person name="Borek D."/>
            <person name="Otwinowski Z."/>
            <person name="Grishin N.V."/>
        </authorList>
    </citation>
    <scope>NUCLEOTIDE SEQUENCE [LARGE SCALE GENOMIC DNA]</scope>
    <source>
        <strain evidence="2 3">IBT 40285</strain>
    </source>
</reference>
<gene>
    <name evidence="2" type="ORF">S40285_07668</name>
</gene>
<feature type="domain" description="3-beta hydroxysteroid dehydrogenase/isomerase" evidence="1">
    <location>
        <begin position="6"/>
        <end position="84"/>
    </location>
</feature>
<dbReference type="InterPro" id="IPR051783">
    <property type="entry name" value="NAD(P)-dependent_oxidoreduct"/>
</dbReference>
<dbReference type="HOGENOM" id="CLU_007383_12_0_1"/>
<dbReference type="PANTHER" id="PTHR48079:SF6">
    <property type="entry name" value="NAD(P)-BINDING DOMAIN-CONTAINING PROTEIN-RELATED"/>
    <property type="match status" value="1"/>
</dbReference>
<accession>A0A084Q8V7</accession>
<dbReference type="InterPro" id="IPR002225">
    <property type="entry name" value="3Beta_OHSteriod_DH/Estase"/>
</dbReference>
<dbReference type="GO" id="GO:0016616">
    <property type="term" value="F:oxidoreductase activity, acting on the CH-OH group of donors, NAD or NADP as acceptor"/>
    <property type="evidence" value="ECO:0007669"/>
    <property type="project" value="InterPro"/>
</dbReference>
<dbReference type="AlphaFoldDB" id="A0A084Q8V7"/>
<dbReference type="Gene3D" id="3.40.50.720">
    <property type="entry name" value="NAD(P)-binding Rossmann-like Domain"/>
    <property type="match status" value="1"/>
</dbReference>
<dbReference type="GO" id="GO:0006694">
    <property type="term" value="P:steroid biosynthetic process"/>
    <property type="evidence" value="ECO:0007669"/>
    <property type="project" value="InterPro"/>
</dbReference>
<protein>
    <recommendedName>
        <fullName evidence="1">3-beta hydroxysteroid dehydrogenase/isomerase domain-containing protein</fullName>
    </recommendedName>
</protein>
<dbReference type="STRING" id="1283841.A0A084Q8V7"/>
<name>A0A084Q8V7_STAC4</name>
<evidence type="ECO:0000259" key="1">
    <source>
        <dbReference type="Pfam" id="PF01073"/>
    </source>
</evidence>
<dbReference type="InParanoid" id="A0A084Q8V7"/>
<dbReference type="Proteomes" id="UP000028524">
    <property type="component" value="Unassembled WGS sequence"/>
</dbReference>
<evidence type="ECO:0000313" key="2">
    <source>
        <dbReference type="EMBL" id="KFA60392.1"/>
    </source>
</evidence>
<dbReference type="GO" id="GO:0005737">
    <property type="term" value="C:cytoplasm"/>
    <property type="evidence" value="ECO:0007669"/>
    <property type="project" value="TreeGrafter"/>
</dbReference>
<dbReference type="GO" id="GO:0004029">
    <property type="term" value="F:aldehyde dehydrogenase (NAD+) activity"/>
    <property type="evidence" value="ECO:0007669"/>
    <property type="project" value="TreeGrafter"/>
</dbReference>
<dbReference type="SUPFAM" id="SSF51735">
    <property type="entry name" value="NAD(P)-binding Rossmann-fold domains"/>
    <property type="match status" value="1"/>
</dbReference>